<reference evidence="2" key="1">
    <citation type="submission" date="2020-11" db="EMBL/GenBank/DDBJ databases">
        <title>Kefir isolates.</title>
        <authorList>
            <person name="Marcisauskas S."/>
            <person name="Kim Y."/>
            <person name="Blasche S."/>
        </authorList>
    </citation>
    <scope>NUCLEOTIDE SEQUENCE</scope>
    <source>
        <strain evidence="2">Olga-1</strain>
    </source>
</reference>
<feature type="compositionally biased region" description="Basic and acidic residues" evidence="1">
    <location>
        <begin position="527"/>
        <end position="539"/>
    </location>
</feature>
<dbReference type="Proteomes" id="UP000697127">
    <property type="component" value="Unassembled WGS sequence"/>
</dbReference>
<evidence type="ECO:0000256" key="1">
    <source>
        <dbReference type="SAM" id="MobiDB-lite"/>
    </source>
</evidence>
<feature type="region of interest" description="Disordered" evidence="1">
    <location>
        <begin position="274"/>
        <end position="294"/>
    </location>
</feature>
<feature type="compositionally biased region" description="Polar residues" evidence="1">
    <location>
        <begin position="64"/>
        <end position="76"/>
    </location>
</feature>
<accession>A0A9P7BGC8</accession>
<evidence type="ECO:0000313" key="3">
    <source>
        <dbReference type="Proteomes" id="UP000697127"/>
    </source>
</evidence>
<feature type="region of interest" description="Disordered" evidence="1">
    <location>
        <begin position="44"/>
        <end position="133"/>
    </location>
</feature>
<sequence>MQSNSTDKLSTSRKLQRLKSQLYISDNSDIENIIDDPNLNNSSNITNTNNTNDPNLIPLTLPNGNNDNILSSSLPSRHTRKRERIDYNENKRIPLYITTTASPSSIRNHSSSSSKNKRKRKKPIDSNSISENKYKSNNLNYDITESNDSINTTSIGTINNTELNNDFKIDQKIDTQSILSDIISDINPKFEKIDSDIIDISFLKRIVETDLNKKLSVLSDSDILVSTNPISELNRKGNIHQKRRINELNDIEYNLNDYSQDNDHDNSVILEDETQNHRDSTSPSQININSNSNNNNHNYIEEFTDKINDEIKNKYEMLSSSIINDKQRQINSTINSIDKEINLLKSKYSNYKHHIENLEKKNGLTRNLSSVIKPINFKPTFYPQIFEKQFEETQNKIQIESNLLTYSLIKNNFNKDINTETIIRRHISSFNENRESMKHFLRNKIKELDDSVQNKVGGTELVALANASTMMDWQQTNKLVEEAQLKLLQSKDLKKRIKSKRVKDENYSKHKKHKHKQKHKHKSKHEHQHEHEHEHKHNK</sequence>
<feature type="compositionally biased region" description="Low complexity" evidence="1">
    <location>
        <begin position="44"/>
        <end position="63"/>
    </location>
</feature>
<gene>
    <name evidence="2" type="ORF">C6P40_001346</name>
</gene>
<comment type="caution">
    <text evidence="2">The sequence shown here is derived from an EMBL/GenBank/DDBJ whole genome shotgun (WGS) entry which is preliminary data.</text>
</comment>
<dbReference type="EMBL" id="PUHW01000178">
    <property type="protein sequence ID" value="KAG0688143.1"/>
    <property type="molecule type" value="Genomic_DNA"/>
</dbReference>
<name>A0A9P7BGC8_9ASCO</name>
<organism evidence="2 3">
    <name type="scientific">Pichia californica</name>
    <dbReference type="NCBI Taxonomy" id="460514"/>
    <lineage>
        <taxon>Eukaryota</taxon>
        <taxon>Fungi</taxon>
        <taxon>Dikarya</taxon>
        <taxon>Ascomycota</taxon>
        <taxon>Saccharomycotina</taxon>
        <taxon>Pichiomycetes</taxon>
        <taxon>Pichiales</taxon>
        <taxon>Pichiaceae</taxon>
        <taxon>Pichia</taxon>
    </lineage>
</organism>
<evidence type="ECO:0000313" key="2">
    <source>
        <dbReference type="EMBL" id="KAG0688143.1"/>
    </source>
</evidence>
<feature type="compositionally biased region" description="Basic and acidic residues" evidence="1">
    <location>
        <begin position="83"/>
        <end position="92"/>
    </location>
</feature>
<protein>
    <submittedName>
        <fullName evidence="2">Uncharacterized protein</fullName>
    </submittedName>
</protein>
<feature type="compositionally biased region" description="Basic residues" evidence="1">
    <location>
        <begin position="509"/>
        <end position="526"/>
    </location>
</feature>
<keyword evidence="3" id="KW-1185">Reference proteome</keyword>
<dbReference type="AlphaFoldDB" id="A0A9P7BGC8"/>
<proteinExistence type="predicted"/>
<feature type="compositionally biased region" description="Low complexity" evidence="1">
    <location>
        <begin position="102"/>
        <end position="114"/>
    </location>
</feature>
<feature type="region of interest" description="Disordered" evidence="1">
    <location>
        <begin position="494"/>
        <end position="539"/>
    </location>
</feature>